<proteinExistence type="inferred from homology"/>
<accession>A0A5C3KL16</accession>
<evidence type="ECO:0000313" key="7">
    <source>
        <dbReference type="Proteomes" id="UP000307440"/>
    </source>
</evidence>
<dbReference type="OrthoDB" id="3200163at2759"/>
<dbReference type="PROSITE" id="PS00122">
    <property type="entry name" value="CARBOXYLESTERASE_B_1"/>
    <property type="match status" value="1"/>
</dbReference>
<keyword evidence="7" id="KW-1185">Reference proteome</keyword>
<feature type="compositionally biased region" description="Low complexity" evidence="4">
    <location>
        <begin position="360"/>
        <end position="374"/>
    </location>
</feature>
<feature type="domain" description="Carboxylesterase type B" evidence="5">
    <location>
        <begin position="26"/>
        <end position="257"/>
    </location>
</feature>
<organism evidence="6 7">
    <name type="scientific">Coprinopsis marcescibilis</name>
    <name type="common">Agaric fungus</name>
    <name type="synonym">Psathyrella marcescibilis</name>
    <dbReference type="NCBI Taxonomy" id="230819"/>
    <lineage>
        <taxon>Eukaryota</taxon>
        <taxon>Fungi</taxon>
        <taxon>Dikarya</taxon>
        <taxon>Basidiomycota</taxon>
        <taxon>Agaricomycotina</taxon>
        <taxon>Agaricomycetes</taxon>
        <taxon>Agaricomycetidae</taxon>
        <taxon>Agaricales</taxon>
        <taxon>Agaricineae</taxon>
        <taxon>Psathyrellaceae</taxon>
        <taxon>Coprinopsis</taxon>
    </lineage>
</organism>
<dbReference type="InterPro" id="IPR002018">
    <property type="entry name" value="CarbesteraseB"/>
</dbReference>
<dbReference type="Pfam" id="PF00135">
    <property type="entry name" value="COesterase"/>
    <property type="match status" value="1"/>
</dbReference>
<dbReference type="SUPFAM" id="SSF53474">
    <property type="entry name" value="alpha/beta-Hydrolases"/>
    <property type="match status" value="1"/>
</dbReference>
<dbReference type="EC" id="3.1.1.-" evidence="3"/>
<dbReference type="STRING" id="230819.A0A5C3KL16"/>
<sequence length="640" mass="71134">MSDSLPESKTRTVKRQHNTLKTTFCGAEHPLSEPDTPIHQYLGIKYASIPMRFRQSILYNTYPTVTPASEYGPICPQPRSRCIEELLFGISESDFPPESLKQNEFECLNLNITCPAGLTPTSRLPVMLWIHGGGDKGSGSSWIYDGARIVRKSMSDGKPVIMVTFNFRVGLLGFAASPMIREDNKLAGEEGTGNYGLRDQQRCLEWLQKYIADFGGDPSNITLFGESSGAADIICHLLSRANETNPIFARAIIQSAVFEPTLPDVPSAGWQLSRLMSSLGATSMEKLRSLEVDKLLGLGSSLRAVDDGTFFCDGWKSYLSHSDPSSQHHSRHSHNATRKPQTHFAKDALLRPPPLHRNASSSRSGVRSRSRGTSPLPPVVPHPSRQPVIIGDCSSDSLLWSLPISLWTAAGVVRRIKAICLSVNKAAALLRSYDISSYTPADEIADRILELVNDARISWPTECLAEKCKFDRQGHGVWRYVFDQEGPSRGIPHHAADLMYLFDTVPRPACAQLTSFDQYSQETWCDGPFDDSDSDESVVELGTDRYNEPEWETAVVDDFSYARVRDAIQSKWISFAHGESPWREDKVFVFGPEGETGERSTTIFEGRRRINLWKESLEPLGHNIVQKIGVELSRGPCGTP</sequence>
<evidence type="ECO:0000256" key="1">
    <source>
        <dbReference type="ARBA" id="ARBA00005964"/>
    </source>
</evidence>
<dbReference type="AlphaFoldDB" id="A0A5C3KL16"/>
<evidence type="ECO:0000259" key="5">
    <source>
        <dbReference type="Pfam" id="PF00135"/>
    </source>
</evidence>
<evidence type="ECO:0000256" key="4">
    <source>
        <dbReference type="SAM" id="MobiDB-lite"/>
    </source>
</evidence>
<gene>
    <name evidence="6" type="ORF">FA15DRAFT_115427</name>
</gene>
<comment type="similarity">
    <text evidence="1 3">Belongs to the type-B carboxylesterase/lipase family.</text>
</comment>
<dbReference type="EMBL" id="ML210292">
    <property type="protein sequence ID" value="TFK20655.1"/>
    <property type="molecule type" value="Genomic_DNA"/>
</dbReference>
<dbReference type="PANTHER" id="PTHR43142:SF5">
    <property type="entry name" value="CARBOXYLIC ESTER HYDROLASE"/>
    <property type="match status" value="1"/>
</dbReference>
<dbReference type="InterPro" id="IPR029058">
    <property type="entry name" value="AB_hydrolase_fold"/>
</dbReference>
<name>A0A5C3KL16_COPMA</name>
<dbReference type="GO" id="GO:0016787">
    <property type="term" value="F:hydrolase activity"/>
    <property type="evidence" value="ECO:0007669"/>
    <property type="project" value="UniProtKB-KW"/>
</dbReference>
<protein>
    <recommendedName>
        <fullName evidence="3">Carboxylic ester hydrolase</fullName>
        <ecNumber evidence="3">3.1.1.-</ecNumber>
    </recommendedName>
</protein>
<dbReference type="InterPro" id="IPR019826">
    <property type="entry name" value="Carboxylesterase_B_AS"/>
</dbReference>
<feature type="region of interest" description="Disordered" evidence="4">
    <location>
        <begin position="345"/>
        <end position="383"/>
    </location>
</feature>
<dbReference type="Proteomes" id="UP000307440">
    <property type="component" value="Unassembled WGS sequence"/>
</dbReference>
<evidence type="ECO:0000256" key="2">
    <source>
        <dbReference type="ARBA" id="ARBA00022801"/>
    </source>
</evidence>
<keyword evidence="2 3" id="KW-0378">Hydrolase</keyword>
<reference evidence="6 7" key="1">
    <citation type="journal article" date="2019" name="Nat. Ecol. Evol.">
        <title>Megaphylogeny resolves global patterns of mushroom evolution.</title>
        <authorList>
            <person name="Varga T."/>
            <person name="Krizsan K."/>
            <person name="Foldi C."/>
            <person name="Dima B."/>
            <person name="Sanchez-Garcia M."/>
            <person name="Sanchez-Ramirez S."/>
            <person name="Szollosi G.J."/>
            <person name="Szarkandi J.G."/>
            <person name="Papp V."/>
            <person name="Albert L."/>
            <person name="Andreopoulos W."/>
            <person name="Angelini C."/>
            <person name="Antonin V."/>
            <person name="Barry K.W."/>
            <person name="Bougher N.L."/>
            <person name="Buchanan P."/>
            <person name="Buyck B."/>
            <person name="Bense V."/>
            <person name="Catcheside P."/>
            <person name="Chovatia M."/>
            <person name="Cooper J."/>
            <person name="Damon W."/>
            <person name="Desjardin D."/>
            <person name="Finy P."/>
            <person name="Geml J."/>
            <person name="Haridas S."/>
            <person name="Hughes K."/>
            <person name="Justo A."/>
            <person name="Karasinski D."/>
            <person name="Kautmanova I."/>
            <person name="Kiss B."/>
            <person name="Kocsube S."/>
            <person name="Kotiranta H."/>
            <person name="LaButti K.M."/>
            <person name="Lechner B.E."/>
            <person name="Liimatainen K."/>
            <person name="Lipzen A."/>
            <person name="Lukacs Z."/>
            <person name="Mihaltcheva S."/>
            <person name="Morgado L.N."/>
            <person name="Niskanen T."/>
            <person name="Noordeloos M.E."/>
            <person name="Ohm R.A."/>
            <person name="Ortiz-Santana B."/>
            <person name="Ovrebo C."/>
            <person name="Racz N."/>
            <person name="Riley R."/>
            <person name="Savchenko A."/>
            <person name="Shiryaev A."/>
            <person name="Soop K."/>
            <person name="Spirin V."/>
            <person name="Szebenyi C."/>
            <person name="Tomsovsky M."/>
            <person name="Tulloss R.E."/>
            <person name="Uehling J."/>
            <person name="Grigoriev I.V."/>
            <person name="Vagvolgyi C."/>
            <person name="Papp T."/>
            <person name="Martin F.M."/>
            <person name="Miettinen O."/>
            <person name="Hibbett D.S."/>
            <person name="Nagy L.G."/>
        </authorList>
    </citation>
    <scope>NUCLEOTIDE SEQUENCE [LARGE SCALE GENOMIC DNA]</scope>
    <source>
        <strain evidence="6 7">CBS 121175</strain>
    </source>
</reference>
<dbReference type="PANTHER" id="PTHR43142">
    <property type="entry name" value="CARBOXYLIC ESTER HYDROLASE"/>
    <property type="match status" value="1"/>
</dbReference>
<evidence type="ECO:0000256" key="3">
    <source>
        <dbReference type="RuleBase" id="RU361235"/>
    </source>
</evidence>
<dbReference type="Gene3D" id="3.40.50.1820">
    <property type="entry name" value="alpha/beta hydrolase"/>
    <property type="match status" value="2"/>
</dbReference>
<evidence type="ECO:0000313" key="6">
    <source>
        <dbReference type="EMBL" id="TFK20655.1"/>
    </source>
</evidence>